<dbReference type="RefSeq" id="WP_190959704.1">
    <property type="nucleotide sequence ID" value="NZ_JACJTU010000074.1"/>
</dbReference>
<keyword evidence="1" id="KW-0732">Signal</keyword>
<evidence type="ECO:0008006" key="4">
    <source>
        <dbReference type="Google" id="ProtNLM"/>
    </source>
</evidence>
<protein>
    <recommendedName>
        <fullName evidence="4">GUN4-like domain-containing protein</fullName>
    </recommendedName>
</protein>
<gene>
    <name evidence="2" type="ORF">H6H03_35975</name>
</gene>
<feature type="chain" id="PRO_5045485132" description="GUN4-like domain-containing protein" evidence="1">
    <location>
        <begin position="28"/>
        <end position="242"/>
    </location>
</feature>
<keyword evidence="3" id="KW-1185">Reference proteome</keyword>
<name>A0ABR8KJY1_9NOSO</name>
<evidence type="ECO:0000313" key="3">
    <source>
        <dbReference type="Proteomes" id="UP000637383"/>
    </source>
</evidence>
<comment type="caution">
    <text evidence="2">The sequence shown here is derived from an EMBL/GenBank/DDBJ whole genome shotgun (WGS) entry which is preliminary data.</text>
</comment>
<dbReference type="Proteomes" id="UP000637383">
    <property type="component" value="Unassembled WGS sequence"/>
</dbReference>
<dbReference type="EMBL" id="JACJTU010000074">
    <property type="protein sequence ID" value="MBD2739199.1"/>
    <property type="molecule type" value="Genomic_DNA"/>
</dbReference>
<reference evidence="2 3" key="1">
    <citation type="journal article" date="2020" name="ISME J.">
        <title>Comparative genomics reveals insights into cyanobacterial evolution and habitat adaptation.</title>
        <authorList>
            <person name="Chen M.Y."/>
            <person name="Teng W.K."/>
            <person name="Zhao L."/>
            <person name="Hu C.X."/>
            <person name="Zhou Y.K."/>
            <person name="Han B.P."/>
            <person name="Song L.R."/>
            <person name="Shu W.S."/>
        </authorList>
    </citation>
    <scope>NUCLEOTIDE SEQUENCE [LARGE SCALE GENOMIC DNA]</scope>
    <source>
        <strain evidence="2 3">FACHB-159</strain>
    </source>
</reference>
<feature type="signal peptide" evidence="1">
    <location>
        <begin position="1"/>
        <end position="27"/>
    </location>
</feature>
<sequence>MIYKNFLWILPIASTFNFLVATPKAQANCPASVQPLEEVQPQVQKRWDELQRQETYPWGTTKVYESLKGARITLAKSFDQLRGSNKQEALNLLRLGNYLHSVYASDGRLLSAVYDACTRFDMLTEKARYSWYYNSIGRSLPSNLPREALRNAGRPSWRQVRVPISEAQEQKIRNLFWNRMGYTQANNGMWIGWVPEHGYFEINVPNGYNIKQLGQFWRSAPRNYRYIVLSTDGSLVFDANFD</sequence>
<organism evidence="2 3">
    <name type="scientific">Nostoc paludosum FACHB-159</name>
    <dbReference type="NCBI Taxonomy" id="2692908"/>
    <lineage>
        <taxon>Bacteria</taxon>
        <taxon>Bacillati</taxon>
        <taxon>Cyanobacteriota</taxon>
        <taxon>Cyanophyceae</taxon>
        <taxon>Nostocales</taxon>
        <taxon>Nostocaceae</taxon>
        <taxon>Nostoc</taxon>
    </lineage>
</organism>
<evidence type="ECO:0000313" key="2">
    <source>
        <dbReference type="EMBL" id="MBD2739199.1"/>
    </source>
</evidence>
<accession>A0ABR8KJY1</accession>
<evidence type="ECO:0000256" key="1">
    <source>
        <dbReference type="SAM" id="SignalP"/>
    </source>
</evidence>
<proteinExistence type="predicted"/>